<reference evidence="1" key="1">
    <citation type="submission" date="2018-02" db="EMBL/GenBank/DDBJ databases">
        <title>Rhizophora mucronata_Transcriptome.</title>
        <authorList>
            <person name="Meera S.P."/>
            <person name="Sreeshan A."/>
            <person name="Augustine A."/>
        </authorList>
    </citation>
    <scope>NUCLEOTIDE SEQUENCE</scope>
    <source>
        <tissue evidence="1">Leaf</tissue>
    </source>
</reference>
<evidence type="ECO:0000313" key="1">
    <source>
        <dbReference type="EMBL" id="MBW82642.1"/>
    </source>
</evidence>
<dbReference type="EMBL" id="GGEC01002159">
    <property type="protein sequence ID" value="MBW82642.1"/>
    <property type="molecule type" value="Transcribed_RNA"/>
</dbReference>
<protein>
    <submittedName>
        <fullName evidence="1">Uncharacterized protein</fullName>
    </submittedName>
</protein>
<proteinExistence type="predicted"/>
<organism evidence="1">
    <name type="scientific">Rhizophora mucronata</name>
    <name type="common">Asiatic mangrove</name>
    <dbReference type="NCBI Taxonomy" id="61149"/>
    <lineage>
        <taxon>Eukaryota</taxon>
        <taxon>Viridiplantae</taxon>
        <taxon>Streptophyta</taxon>
        <taxon>Embryophyta</taxon>
        <taxon>Tracheophyta</taxon>
        <taxon>Spermatophyta</taxon>
        <taxon>Magnoliopsida</taxon>
        <taxon>eudicotyledons</taxon>
        <taxon>Gunneridae</taxon>
        <taxon>Pentapetalae</taxon>
        <taxon>rosids</taxon>
        <taxon>fabids</taxon>
        <taxon>Malpighiales</taxon>
        <taxon>Rhizophoraceae</taxon>
        <taxon>Rhizophora</taxon>
    </lineage>
</organism>
<dbReference type="AlphaFoldDB" id="A0A2P2IN44"/>
<name>A0A2P2IN44_RHIMU</name>
<accession>A0A2P2IN44</accession>
<sequence>MVPQSLLSWRNQHRPFKTNWGVLIPWLHSFQLSSVFAFQLDFLVFCSATTSKISRERE</sequence>